<evidence type="ECO:0000313" key="4">
    <source>
        <dbReference type="EMBL" id="GAL58713.1"/>
    </source>
</evidence>
<name>A0A090V3L4_PSEVU</name>
<dbReference type="Gene3D" id="1.20.58.300">
    <property type="entry name" value="FlgN-like"/>
    <property type="match status" value="1"/>
</dbReference>
<comment type="function">
    <text evidence="1">Required for the efficient initiation of filament assembly.</text>
</comment>
<dbReference type="STRING" id="1115515.EV102420_12_02200"/>
<keyword evidence="4" id="KW-0969">Cilium</keyword>
<dbReference type="InterPro" id="IPR007809">
    <property type="entry name" value="FlgN-like"/>
</dbReference>
<keyword evidence="4" id="KW-0282">Flagellum</keyword>
<evidence type="ECO:0000313" key="5">
    <source>
        <dbReference type="Proteomes" id="UP000029462"/>
    </source>
</evidence>
<evidence type="ECO:0000256" key="3">
    <source>
        <dbReference type="ARBA" id="ARBA00022795"/>
    </source>
</evidence>
<dbReference type="OrthoDB" id="5600584at2"/>
<protein>
    <submittedName>
        <fullName evidence="4">Putative flagellar chaperone protein</fullName>
    </submittedName>
</protein>
<accession>A0A090V3L4</accession>
<organism evidence="4 5">
    <name type="scientific">Pseudescherichia vulneris NBRC 102420</name>
    <dbReference type="NCBI Taxonomy" id="1115515"/>
    <lineage>
        <taxon>Bacteria</taxon>
        <taxon>Pseudomonadati</taxon>
        <taxon>Pseudomonadota</taxon>
        <taxon>Gammaproteobacteria</taxon>
        <taxon>Enterobacterales</taxon>
        <taxon>Enterobacteriaceae</taxon>
        <taxon>Pseudescherichia</taxon>
    </lineage>
</organism>
<comment type="caution">
    <text evidence="4">The sequence shown here is derived from an EMBL/GenBank/DDBJ whole genome shotgun (WGS) entry which is preliminary data.</text>
</comment>
<dbReference type="Pfam" id="PF05130">
    <property type="entry name" value="FlgN"/>
    <property type="match status" value="1"/>
</dbReference>
<dbReference type="Proteomes" id="UP000029462">
    <property type="component" value="Unassembled WGS sequence"/>
</dbReference>
<keyword evidence="3" id="KW-1005">Bacterial flagellum biogenesis</keyword>
<dbReference type="RefSeq" id="WP_042391875.1">
    <property type="nucleotide sequence ID" value="NZ_BBMZ01000012.1"/>
</dbReference>
<keyword evidence="5" id="KW-1185">Reference proteome</keyword>
<keyword evidence="4" id="KW-0966">Cell projection</keyword>
<sequence length="142" mass="16360">MSKKLEQVKLLLRGIRTDSERYRQLHNLLKRQRLCMIRRASDALITVNADIDRLYPLLSSSGRLRRETLLSLGVTADGVGVQQVFSWLPPVQKAAARQAWQQLTTSVTECKRYNEKNGELLTRQHAFVQAFLGLESHFIYHP</sequence>
<dbReference type="AlphaFoldDB" id="A0A090V3L4"/>
<proteinExistence type="inferred from homology"/>
<dbReference type="SUPFAM" id="SSF140566">
    <property type="entry name" value="FlgN-like"/>
    <property type="match status" value="1"/>
</dbReference>
<evidence type="ECO:0000256" key="2">
    <source>
        <dbReference type="ARBA" id="ARBA00007703"/>
    </source>
</evidence>
<dbReference type="InterPro" id="IPR036679">
    <property type="entry name" value="FlgN-like_sf"/>
</dbReference>
<dbReference type="GO" id="GO:0044780">
    <property type="term" value="P:bacterial-type flagellum assembly"/>
    <property type="evidence" value="ECO:0007669"/>
    <property type="project" value="InterPro"/>
</dbReference>
<reference evidence="4 5" key="1">
    <citation type="submission" date="2014-09" db="EMBL/GenBank/DDBJ databases">
        <title>Whole genome shotgun sequence of Escherichia vulneris NBRC 102420.</title>
        <authorList>
            <person name="Yoshida Y."/>
            <person name="Hosoyama A."/>
            <person name="Tsuchikane K."/>
            <person name="Ohji S."/>
            <person name="Ichikawa N."/>
            <person name="Kimura A."/>
            <person name="Yamazoe A."/>
            <person name="Ezaki T."/>
            <person name="Fujita N."/>
        </authorList>
    </citation>
    <scope>NUCLEOTIDE SEQUENCE [LARGE SCALE GENOMIC DNA]</scope>
    <source>
        <strain evidence="4 5">NBRC 102420</strain>
    </source>
</reference>
<dbReference type="eggNOG" id="ENOG50337DD">
    <property type="taxonomic scope" value="Bacteria"/>
</dbReference>
<gene>
    <name evidence="4" type="ORF">EV102420_12_02200</name>
</gene>
<dbReference type="EMBL" id="BBMZ01000012">
    <property type="protein sequence ID" value="GAL58713.1"/>
    <property type="molecule type" value="Genomic_DNA"/>
</dbReference>
<evidence type="ECO:0000256" key="1">
    <source>
        <dbReference type="ARBA" id="ARBA00002397"/>
    </source>
</evidence>
<comment type="similarity">
    <text evidence="2">Belongs to the FlgN family.</text>
</comment>